<evidence type="ECO:0000259" key="1">
    <source>
        <dbReference type="Pfam" id="PF01968"/>
    </source>
</evidence>
<dbReference type="InterPro" id="IPR045079">
    <property type="entry name" value="Oxoprolinase-like"/>
</dbReference>
<proteinExistence type="predicted"/>
<evidence type="ECO:0000259" key="2">
    <source>
        <dbReference type="Pfam" id="PF05378"/>
    </source>
</evidence>
<dbReference type="Pfam" id="PF01968">
    <property type="entry name" value="Hydantoinase_A"/>
    <property type="match status" value="1"/>
</dbReference>
<dbReference type="PANTHER" id="PTHR11365">
    <property type="entry name" value="5-OXOPROLINASE RELATED"/>
    <property type="match status" value="1"/>
</dbReference>
<dbReference type="InterPro" id="IPR043129">
    <property type="entry name" value="ATPase_NBD"/>
</dbReference>
<keyword evidence="4" id="KW-0378">Hydrolase</keyword>
<feature type="domain" description="Hydantoinase/oxoprolinase N-terminal" evidence="2">
    <location>
        <begin position="9"/>
        <end position="187"/>
    </location>
</feature>
<evidence type="ECO:0000313" key="5">
    <source>
        <dbReference type="Proteomes" id="UP000727456"/>
    </source>
</evidence>
<dbReference type="PANTHER" id="PTHR11365:SF23">
    <property type="entry name" value="HYPOTHETICAL 5-OXOPROLINASE (EUROFUNG)-RELATED"/>
    <property type="match status" value="1"/>
</dbReference>
<dbReference type="Pfam" id="PF05378">
    <property type="entry name" value="Hydant_A_N"/>
    <property type="match status" value="1"/>
</dbReference>
<dbReference type="RefSeq" id="WP_167074651.1">
    <property type="nucleotide sequence ID" value="NZ_JAAOZC010000009.1"/>
</dbReference>
<dbReference type="GO" id="GO:0047423">
    <property type="term" value="F:N-methylhydantoinase (ATP-hydrolyzing) activity"/>
    <property type="evidence" value="ECO:0007669"/>
    <property type="project" value="UniProtKB-EC"/>
</dbReference>
<gene>
    <name evidence="4" type="ORF">FHS31_002861</name>
</gene>
<accession>A0ABX0TYE8</accession>
<reference evidence="4 5" key="1">
    <citation type="submission" date="2020-03" db="EMBL/GenBank/DDBJ databases">
        <title>Genomic Encyclopedia of Type Strains, Phase III (KMG-III): the genomes of soil and plant-associated and newly described type strains.</title>
        <authorList>
            <person name="Whitman W."/>
        </authorList>
    </citation>
    <scope>NUCLEOTIDE SEQUENCE [LARGE SCALE GENOMIC DNA]</scope>
    <source>
        <strain evidence="4 5">CECT 8804</strain>
    </source>
</reference>
<dbReference type="EMBL" id="JAAOZC010000009">
    <property type="protein sequence ID" value="NIJ09229.1"/>
    <property type="molecule type" value="Genomic_DNA"/>
</dbReference>
<protein>
    <submittedName>
        <fullName evidence="4">N-methylhydantoinase A</fullName>
        <ecNumber evidence="4">3.5.2.14</ecNumber>
    </submittedName>
</protein>
<evidence type="ECO:0000259" key="3">
    <source>
        <dbReference type="Pfam" id="PF19278"/>
    </source>
</evidence>
<dbReference type="Pfam" id="PF19278">
    <property type="entry name" value="Hydant_A_C"/>
    <property type="match status" value="1"/>
</dbReference>
<feature type="domain" description="Hydantoinase A/oxoprolinase" evidence="1">
    <location>
        <begin position="208"/>
        <end position="498"/>
    </location>
</feature>
<evidence type="ECO:0000313" key="4">
    <source>
        <dbReference type="EMBL" id="NIJ09229.1"/>
    </source>
</evidence>
<sequence>MVREDGRYRIGVDVGGTHTDLVLLDVEAGTFSVEKVSSTPANPALGVLEGVSRFFAKGIDPADVGFFAHGTTITTNALLEMRGARVGLLITAGYRAVQEVQQQARDGNLFDYSYVKPAAIAPQSLTFEIAERTDYQGNVLHPLDAEQVREAARKMIDKGVESVAVCFLFSFMNPAHEEETRRILKEVAPDLPVSLSSEVLPRIREWPRLSTTLLNAYLEPVLVRYIDHLARGLDKVGVRTPRRFLMQSNGGVMLFDAAASGGRTVHTLLSGPAAGAQASAYLADEGSRDGLVTLDMGGTSADIAFIQGGVPLEVTEGIIDRRQIDVPSLDMTTISAGGGSIAAVSSSGFLTVGPRSAGAMPGPACYGRGGTQPTVTDADIVCGYLNPDNFLGGKQRLDIAAAREALLRQIGDPLGLDALEAAAGIRRIVDMRMADEVRVFAAKRGVELSKFTLLPFGGAGAVHAVSVAEELGITRVMVPRHPGAFSALGLLCTDVMHDYIKSELRAFEDLAPEYVEDVFRALEEKASRELVDEGLSTDDATFIRELDLRYAGQGYELRTPLEGLAAGPLDAAALAAARARFDDRHEQVHGHAAADRPVEVVSYRLRARVTVPKYIQRSEPFPVTPGDVGAAETGERAVYFDGKTAVKAKTYERERLEIGARLEGPAIIEQFDSTVVVNPGWRGRVDEFRNLIIERC</sequence>
<comment type="caution">
    <text evidence="4">The sequence shown here is derived from an EMBL/GenBank/DDBJ whole genome shotgun (WGS) entry which is preliminary data.</text>
</comment>
<organism evidence="4 5">
    <name type="scientific">Sphingomonas vulcanisoli</name>
    <dbReference type="NCBI Taxonomy" id="1658060"/>
    <lineage>
        <taxon>Bacteria</taxon>
        <taxon>Pseudomonadati</taxon>
        <taxon>Pseudomonadota</taxon>
        <taxon>Alphaproteobacteria</taxon>
        <taxon>Sphingomonadales</taxon>
        <taxon>Sphingomonadaceae</taxon>
        <taxon>Sphingomonas</taxon>
    </lineage>
</organism>
<name>A0ABX0TYE8_9SPHN</name>
<dbReference type="EC" id="3.5.2.14" evidence="4"/>
<dbReference type="InterPro" id="IPR008040">
    <property type="entry name" value="Hydant_A_N"/>
</dbReference>
<dbReference type="InterPro" id="IPR002821">
    <property type="entry name" value="Hydantoinase_A"/>
</dbReference>
<dbReference type="Proteomes" id="UP000727456">
    <property type="component" value="Unassembled WGS sequence"/>
</dbReference>
<dbReference type="SUPFAM" id="SSF53067">
    <property type="entry name" value="Actin-like ATPase domain"/>
    <property type="match status" value="1"/>
</dbReference>
<feature type="domain" description="Acetophenone carboxylase-like C-terminal" evidence="3">
    <location>
        <begin position="513"/>
        <end position="690"/>
    </location>
</feature>
<dbReference type="InterPro" id="IPR049517">
    <property type="entry name" value="ACX-like_C"/>
</dbReference>
<keyword evidence="5" id="KW-1185">Reference proteome</keyword>